<dbReference type="Gene3D" id="3.90.550.10">
    <property type="entry name" value="Spore Coat Polysaccharide Biosynthesis Protein SpsA, Chain A"/>
    <property type="match status" value="1"/>
</dbReference>
<keyword evidence="7 9" id="KW-0460">Magnesium</keyword>
<dbReference type="InterPro" id="IPR005835">
    <property type="entry name" value="NTP_transferase_dom"/>
</dbReference>
<evidence type="ECO:0000259" key="10">
    <source>
        <dbReference type="Pfam" id="PF00483"/>
    </source>
</evidence>
<dbReference type="NCBIfam" id="TIGR01207">
    <property type="entry name" value="rmlA"/>
    <property type="match status" value="1"/>
</dbReference>
<protein>
    <recommendedName>
        <fullName evidence="3 9">Glucose-1-phosphate thymidylyltransferase</fullName>
        <ecNumber evidence="3 9">2.7.7.24</ecNumber>
    </recommendedName>
</protein>
<evidence type="ECO:0000256" key="4">
    <source>
        <dbReference type="ARBA" id="ARBA00022679"/>
    </source>
</evidence>
<comment type="similarity">
    <text evidence="2 9">Belongs to the glucose-1-phosphate thymidylyltransferase family.</text>
</comment>
<sequence>MGLPGHPTAISSKSEQSPGTWKGIVLAGGAGTRLYPTTRAVSKPLLPVYDKPMIYYPLSVLMQAGIRDILIITTPMDLPRFQALLEDGRQWGVKFSYVEQPHPAGIPDAFVLGRDFIGNDRVCLILSDNIFHGDGLEAILRRALRLKTGGLVFGYWVHDPHRYGVVEFDGSGKVIGIEEKPSVPKSNFAVTGLYLFDSRVVEIAARLVPSERGELEIIDVIREYLHLGELQVELLGGEITWMDAGTHESLAEACTFVEIAESRRGVKVACLEEVAYRMGYIGPEQVRSLAKPLSKNGYGRYLLQMVENRAL</sequence>
<dbReference type="PANTHER" id="PTHR43532:SF1">
    <property type="entry name" value="GLUCOSE-1-PHOSPHATE THYMIDYLYLTRANSFERASE 1"/>
    <property type="match status" value="1"/>
</dbReference>
<feature type="domain" description="Nucleotidyl transferase" evidence="10">
    <location>
        <begin position="22"/>
        <end position="257"/>
    </location>
</feature>
<dbReference type="STRING" id="335543.Sfum_3965"/>
<reference evidence="11 12" key="1">
    <citation type="submission" date="2006-10" db="EMBL/GenBank/DDBJ databases">
        <title>Complete sequence of Syntrophobacter fumaroxidans MPOB.</title>
        <authorList>
            <consortium name="US DOE Joint Genome Institute"/>
            <person name="Copeland A."/>
            <person name="Lucas S."/>
            <person name="Lapidus A."/>
            <person name="Barry K."/>
            <person name="Detter J.C."/>
            <person name="Glavina del Rio T."/>
            <person name="Hammon N."/>
            <person name="Israni S."/>
            <person name="Pitluck S."/>
            <person name="Goltsman E.G."/>
            <person name="Martinez M."/>
            <person name="Schmutz J."/>
            <person name="Larimer F."/>
            <person name="Land M."/>
            <person name="Hauser L."/>
            <person name="Kyrpides N."/>
            <person name="Kim E."/>
            <person name="Boone D.R."/>
            <person name="Brockman F."/>
            <person name="Culley D."/>
            <person name="Ferry J."/>
            <person name="Gunsalus R."/>
            <person name="McInerney M.J."/>
            <person name="Morrison M."/>
            <person name="Plugge C."/>
            <person name="Rohlin L."/>
            <person name="Scholten J."/>
            <person name="Sieber J."/>
            <person name="Stams A.J.M."/>
            <person name="Worm P."/>
            <person name="Henstra A.M."/>
            <person name="Richardson P."/>
        </authorList>
    </citation>
    <scope>NUCLEOTIDE SEQUENCE [LARGE SCALE GENOMIC DNA]</scope>
    <source>
        <strain evidence="12">DSM 10017 / MPOB</strain>
    </source>
</reference>
<dbReference type="SUPFAM" id="SSF53448">
    <property type="entry name" value="Nucleotide-diphospho-sugar transferases"/>
    <property type="match status" value="1"/>
</dbReference>
<dbReference type="Pfam" id="PF00483">
    <property type="entry name" value="NTP_transferase"/>
    <property type="match status" value="1"/>
</dbReference>
<evidence type="ECO:0000256" key="8">
    <source>
        <dbReference type="ARBA" id="ARBA00049336"/>
    </source>
</evidence>
<evidence type="ECO:0000313" key="12">
    <source>
        <dbReference type="Proteomes" id="UP000001784"/>
    </source>
</evidence>
<dbReference type="AlphaFoldDB" id="A0LQD0"/>
<evidence type="ECO:0000256" key="1">
    <source>
        <dbReference type="ARBA" id="ARBA00001946"/>
    </source>
</evidence>
<comment type="cofactor">
    <cofactor evidence="1">
        <name>Mg(2+)</name>
        <dbReference type="ChEBI" id="CHEBI:18420"/>
    </cofactor>
</comment>
<dbReference type="HOGENOM" id="CLU_029499_9_0_7"/>
<keyword evidence="6 9" id="KW-0479">Metal-binding</keyword>
<dbReference type="EMBL" id="CP000478">
    <property type="protein sequence ID" value="ABK19632.1"/>
    <property type="molecule type" value="Genomic_DNA"/>
</dbReference>
<keyword evidence="5 9" id="KW-0548">Nucleotidyltransferase</keyword>
<evidence type="ECO:0000313" key="11">
    <source>
        <dbReference type="EMBL" id="ABK19632.1"/>
    </source>
</evidence>
<gene>
    <name evidence="11" type="ordered locus">Sfum_3965</name>
</gene>
<name>A0LQD0_SYNFM</name>
<dbReference type="eggNOG" id="COG1209">
    <property type="taxonomic scope" value="Bacteria"/>
</dbReference>
<dbReference type="KEGG" id="sfu:Sfum_3965"/>
<keyword evidence="12" id="KW-1185">Reference proteome</keyword>
<evidence type="ECO:0000256" key="2">
    <source>
        <dbReference type="ARBA" id="ARBA00010480"/>
    </source>
</evidence>
<dbReference type="FunFam" id="3.90.550.10:FF:000023">
    <property type="entry name" value="Glucose-1-phosphate thymidylyltransferase"/>
    <property type="match status" value="1"/>
</dbReference>
<comment type="catalytic activity">
    <reaction evidence="8 9">
        <text>dTTP + alpha-D-glucose 1-phosphate + H(+) = dTDP-alpha-D-glucose + diphosphate</text>
        <dbReference type="Rhea" id="RHEA:15225"/>
        <dbReference type="ChEBI" id="CHEBI:15378"/>
        <dbReference type="ChEBI" id="CHEBI:33019"/>
        <dbReference type="ChEBI" id="CHEBI:37568"/>
        <dbReference type="ChEBI" id="CHEBI:57477"/>
        <dbReference type="ChEBI" id="CHEBI:58601"/>
        <dbReference type="EC" id="2.7.7.24"/>
    </reaction>
</comment>
<evidence type="ECO:0000256" key="9">
    <source>
        <dbReference type="RuleBase" id="RU003706"/>
    </source>
</evidence>
<dbReference type="InterPro" id="IPR005907">
    <property type="entry name" value="G1P_thy_trans_s"/>
</dbReference>
<accession>A0LQD0</accession>
<keyword evidence="4 9" id="KW-0808">Transferase</keyword>
<evidence type="ECO:0000256" key="6">
    <source>
        <dbReference type="ARBA" id="ARBA00022723"/>
    </source>
</evidence>
<dbReference type="CDD" id="cd02538">
    <property type="entry name" value="G1P_TT_short"/>
    <property type="match status" value="1"/>
</dbReference>
<organism evidence="11 12">
    <name type="scientific">Syntrophobacter fumaroxidans (strain DSM 10017 / MPOB)</name>
    <dbReference type="NCBI Taxonomy" id="335543"/>
    <lineage>
        <taxon>Bacteria</taxon>
        <taxon>Pseudomonadati</taxon>
        <taxon>Thermodesulfobacteriota</taxon>
        <taxon>Syntrophobacteria</taxon>
        <taxon>Syntrophobacterales</taxon>
        <taxon>Syntrophobacteraceae</taxon>
        <taxon>Syntrophobacter</taxon>
    </lineage>
</organism>
<dbReference type="RefSeq" id="WP_011700747.1">
    <property type="nucleotide sequence ID" value="NC_008554.1"/>
</dbReference>
<comment type="function">
    <text evidence="9">Catalyzes the formation of dTDP-glucose, from dTTP and glucose 1-phosphate, as well as its pyrophosphorolysis.</text>
</comment>
<dbReference type="Proteomes" id="UP000001784">
    <property type="component" value="Chromosome"/>
</dbReference>
<dbReference type="EC" id="2.7.7.24" evidence="3 9"/>
<proteinExistence type="inferred from homology"/>
<dbReference type="PANTHER" id="PTHR43532">
    <property type="entry name" value="GLUCOSE-1-PHOSPHATE THYMIDYLYLTRANSFERASE"/>
    <property type="match status" value="1"/>
</dbReference>
<dbReference type="InParanoid" id="A0LQD0"/>
<evidence type="ECO:0000256" key="3">
    <source>
        <dbReference type="ARBA" id="ARBA00012461"/>
    </source>
</evidence>
<evidence type="ECO:0000256" key="7">
    <source>
        <dbReference type="ARBA" id="ARBA00022842"/>
    </source>
</evidence>
<dbReference type="InterPro" id="IPR029044">
    <property type="entry name" value="Nucleotide-diphossugar_trans"/>
</dbReference>
<dbReference type="GO" id="GO:0008879">
    <property type="term" value="F:glucose-1-phosphate thymidylyltransferase activity"/>
    <property type="evidence" value="ECO:0007669"/>
    <property type="project" value="UniProtKB-EC"/>
</dbReference>
<evidence type="ECO:0000256" key="5">
    <source>
        <dbReference type="ARBA" id="ARBA00022695"/>
    </source>
</evidence>
<dbReference type="OrthoDB" id="9803871at2"/>
<dbReference type="GO" id="GO:0046872">
    <property type="term" value="F:metal ion binding"/>
    <property type="evidence" value="ECO:0007669"/>
    <property type="project" value="UniProtKB-KW"/>
</dbReference>